<protein>
    <submittedName>
        <fullName evidence="1">Uncharacterized protein</fullName>
    </submittedName>
</protein>
<reference evidence="1" key="1">
    <citation type="submission" date="2020-05" db="EMBL/GenBank/DDBJ databases">
        <authorList>
            <person name="Chiriac C."/>
            <person name="Salcher M."/>
            <person name="Ghai R."/>
            <person name="Kavagutti S V."/>
        </authorList>
    </citation>
    <scope>NUCLEOTIDE SEQUENCE</scope>
</reference>
<evidence type="ECO:0000313" key="1">
    <source>
        <dbReference type="EMBL" id="CAB4221161.1"/>
    </source>
</evidence>
<dbReference type="EMBL" id="LR797503">
    <property type="protein sequence ID" value="CAB4221161.1"/>
    <property type="molecule type" value="Genomic_DNA"/>
</dbReference>
<name>A0A6J5T2F4_9CAUD</name>
<gene>
    <name evidence="1" type="ORF">UFOVP1636_166</name>
</gene>
<organism evidence="1">
    <name type="scientific">uncultured Caudovirales phage</name>
    <dbReference type="NCBI Taxonomy" id="2100421"/>
    <lineage>
        <taxon>Viruses</taxon>
        <taxon>Duplodnaviria</taxon>
        <taxon>Heunggongvirae</taxon>
        <taxon>Uroviricota</taxon>
        <taxon>Caudoviricetes</taxon>
        <taxon>Peduoviridae</taxon>
        <taxon>Maltschvirus</taxon>
        <taxon>Maltschvirus maltsch</taxon>
    </lineage>
</organism>
<accession>A0A6J5T2F4</accession>
<sequence>MSPQPRKNPRSKLKKINVSPRDQWKKILKDVEKNEIPITLLRSLNVNLIDGTVVNIDVKELIDEGNDPSAIEEMLDSRLTALDHIIVDVDFYVDVDDVAKAIQPITDQILKDL</sequence>
<proteinExistence type="predicted"/>